<dbReference type="EMBL" id="FNAP01000015">
    <property type="protein sequence ID" value="SDE90619.1"/>
    <property type="molecule type" value="Genomic_DNA"/>
</dbReference>
<organism evidence="1 2">
    <name type="scientific">Rhodospira trueperi</name>
    <dbReference type="NCBI Taxonomy" id="69960"/>
    <lineage>
        <taxon>Bacteria</taxon>
        <taxon>Pseudomonadati</taxon>
        <taxon>Pseudomonadota</taxon>
        <taxon>Alphaproteobacteria</taxon>
        <taxon>Rhodospirillales</taxon>
        <taxon>Rhodospirillaceae</taxon>
        <taxon>Rhodospira</taxon>
    </lineage>
</organism>
<dbReference type="PANTHER" id="PTHR47483">
    <property type="entry name" value="BETA-ARABINOFURANOSYLTRANSFERASE RAY1"/>
    <property type="match status" value="1"/>
</dbReference>
<gene>
    <name evidence="1" type="ORF">SAMN05421720_11561</name>
</gene>
<dbReference type="GO" id="GO:0016757">
    <property type="term" value="F:glycosyltransferase activity"/>
    <property type="evidence" value="ECO:0007669"/>
    <property type="project" value="InterPro"/>
</dbReference>
<proteinExistence type="predicted"/>
<keyword evidence="2" id="KW-1185">Reference proteome</keyword>
<sequence length="348" mass="39458">MITLFSTAKRFEGHTAVIQENALDSWCALGPSVEVILFGDDPGTAEAAQRRGLRHVPDVKRTEQGTPLLSDIFDQAREKAKNPVLAYINADIVLRPDFVTAIGRVVQERERFLVVVQRLNLDVTTRLSFDDRGWAELGRCMRREGKLEAPDGIDVFAFSKATALALPDFAVGRPCWDNWLIMQAKRLGIPVVDISAVCRIVHQNHGYRHVPQGKGNKWEGPEADANRALAAIETNDFRAADYTILSADECLDEAGLRPMPRFWVLVRRLRHHPLWPEKGYVKIPQPSAMRMVVQILYSVLVRLYALVRPYLPYRLHRLIVYTINSLFRQGESDPTDADPAREKSKDRL</sequence>
<evidence type="ECO:0000313" key="2">
    <source>
        <dbReference type="Proteomes" id="UP000199412"/>
    </source>
</evidence>
<name>A0A1G7GRM6_9PROT</name>
<dbReference type="Proteomes" id="UP000199412">
    <property type="component" value="Unassembled WGS sequence"/>
</dbReference>
<reference evidence="1 2" key="1">
    <citation type="submission" date="2016-10" db="EMBL/GenBank/DDBJ databases">
        <authorList>
            <person name="de Groot N.N."/>
        </authorList>
    </citation>
    <scope>NUCLEOTIDE SEQUENCE [LARGE SCALE GENOMIC DNA]</scope>
    <source>
        <strain evidence="1 2">ATCC 700224</strain>
    </source>
</reference>
<dbReference type="OrthoDB" id="240268at2"/>
<dbReference type="RefSeq" id="WP_092787768.1">
    <property type="nucleotide sequence ID" value="NZ_FNAP01000015.1"/>
</dbReference>
<dbReference type="SUPFAM" id="SSF53448">
    <property type="entry name" value="Nucleotide-diphospho-sugar transferases"/>
    <property type="match status" value="1"/>
</dbReference>
<accession>A0A1G7GRM6</accession>
<dbReference type="CDD" id="cd00761">
    <property type="entry name" value="Glyco_tranf_GTA_type"/>
    <property type="match status" value="1"/>
</dbReference>
<dbReference type="InterPro" id="IPR029044">
    <property type="entry name" value="Nucleotide-diphossugar_trans"/>
</dbReference>
<evidence type="ECO:0008006" key="3">
    <source>
        <dbReference type="Google" id="ProtNLM"/>
    </source>
</evidence>
<dbReference type="AlphaFoldDB" id="A0A1G7GRM6"/>
<evidence type="ECO:0000313" key="1">
    <source>
        <dbReference type="EMBL" id="SDE90619.1"/>
    </source>
</evidence>
<dbReference type="PANTHER" id="PTHR47483:SF1">
    <property type="entry name" value="BETA-ARABINOFURANOSYLTRANSFERASE RAY1"/>
    <property type="match status" value="1"/>
</dbReference>
<dbReference type="STRING" id="69960.SAMN05421720_11561"/>
<protein>
    <recommendedName>
        <fullName evidence="3">Glycosyl transferase family 2</fullName>
    </recommendedName>
</protein>
<dbReference type="InterPro" id="IPR044575">
    <property type="entry name" value="RAY1-like"/>
</dbReference>